<evidence type="ECO:0000313" key="3">
    <source>
        <dbReference type="Proteomes" id="UP000053319"/>
    </source>
</evidence>
<dbReference type="EMBL" id="JH719418">
    <property type="protein sequence ID" value="EJF60094.1"/>
    <property type="molecule type" value="Genomic_DNA"/>
</dbReference>
<feature type="compositionally biased region" description="Basic residues" evidence="1">
    <location>
        <begin position="83"/>
        <end position="93"/>
    </location>
</feature>
<feature type="region of interest" description="Disordered" evidence="1">
    <location>
        <begin position="1"/>
        <end position="41"/>
    </location>
</feature>
<accession>R7SV62</accession>
<feature type="compositionally biased region" description="Low complexity" evidence="1">
    <location>
        <begin position="18"/>
        <end position="39"/>
    </location>
</feature>
<dbReference type="KEGG" id="dsq:DICSQDRAFT_181461"/>
<evidence type="ECO:0000256" key="1">
    <source>
        <dbReference type="SAM" id="MobiDB-lite"/>
    </source>
</evidence>
<proteinExistence type="predicted"/>
<protein>
    <submittedName>
        <fullName evidence="2">Uncharacterized protein</fullName>
    </submittedName>
</protein>
<evidence type="ECO:0000313" key="2">
    <source>
        <dbReference type="EMBL" id="EJF60094.1"/>
    </source>
</evidence>
<sequence>MANDANVVGLQDVGDPEAANAVPRSSSSSAEASTRAAPAWTRDGVLQLDTAVKWKGGRKKTVSSMECAQASYGPWDLTTGLAHQHRVAGRRGRPPKDPRKSEEEGL</sequence>
<feature type="compositionally biased region" description="Basic and acidic residues" evidence="1">
    <location>
        <begin position="94"/>
        <end position="106"/>
    </location>
</feature>
<reference evidence="2 3" key="1">
    <citation type="journal article" date="2012" name="Science">
        <title>The Paleozoic origin of enzymatic lignin decomposition reconstructed from 31 fungal genomes.</title>
        <authorList>
            <person name="Floudas D."/>
            <person name="Binder M."/>
            <person name="Riley R."/>
            <person name="Barry K."/>
            <person name="Blanchette R.A."/>
            <person name="Henrissat B."/>
            <person name="Martinez A.T."/>
            <person name="Otillar R."/>
            <person name="Spatafora J.W."/>
            <person name="Yadav J.S."/>
            <person name="Aerts A."/>
            <person name="Benoit I."/>
            <person name="Boyd A."/>
            <person name="Carlson A."/>
            <person name="Copeland A."/>
            <person name="Coutinho P.M."/>
            <person name="de Vries R.P."/>
            <person name="Ferreira P."/>
            <person name="Findley K."/>
            <person name="Foster B."/>
            <person name="Gaskell J."/>
            <person name="Glotzer D."/>
            <person name="Gorecki P."/>
            <person name="Heitman J."/>
            <person name="Hesse C."/>
            <person name="Hori C."/>
            <person name="Igarashi K."/>
            <person name="Jurgens J.A."/>
            <person name="Kallen N."/>
            <person name="Kersten P."/>
            <person name="Kohler A."/>
            <person name="Kuees U."/>
            <person name="Kumar T.K.A."/>
            <person name="Kuo A."/>
            <person name="LaButti K."/>
            <person name="Larrondo L.F."/>
            <person name="Lindquist E."/>
            <person name="Ling A."/>
            <person name="Lombard V."/>
            <person name="Lucas S."/>
            <person name="Lundell T."/>
            <person name="Martin R."/>
            <person name="McLaughlin D.J."/>
            <person name="Morgenstern I."/>
            <person name="Morin E."/>
            <person name="Murat C."/>
            <person name="Nagy L.G."/>
            <person name="Nolan M."/>
            <person name="Ohm R.A."/>
            <person name="Patyshakuliyeva A."/>
            <person name="Rokas A."/>
            <person name="Ruiz-Duenas F.J."/>
            <person name="Sabat G."/>
            <person name="Salamov A."/>
            <person name="Samejima M."/>
            <person name="Schmutz J."/>
            <person name="Slot J.C."/>
            <person name="St John F."/>
            <person name="Stenlid J."/>
            <person name="Sun H."/>
            <person name="Sun S."/>
            <person name="Syed K."/>
            <person name="Tsang A."/>
            <person name="Wiebenga A."/>
            <person name="Young D."/>
            <person name="Pisabarro A."/>
            <person name="Eastwood D.C."/>
            <person name="Martin F."/>
            <person name="Cullen D."/>
            <person name="Grigoriev I.V."/>
            <person name="Hibbett D.S."/>
        </authorList>
    </citation>
    <scope>NUCLEOTIDE SEQUENCE [LARGE SCALE GENOMIC DNA]</scope>
    <source>
        <strain evidence="2 3">LYAD-421 SS1</strain>
    </source>
</reference>
<dbReference type="RefSeq" id="XP_007367048.1">
    <property type="nucleotide sequence ID" value="XM_007366986.1"/>
</dbReference>
<dbReference type="HOGENOM" id="CLU_2223189_0_0_1"/>
<dbReference type="AlphaFoldDB" id="R7SV62"/>
<name>R7SV62_DICSQ</name>
<feature type="region of interest" description="Disordered" evidence="1">
    <location>
        <begin position="73"/>
        <end position="106"/>
    </location>
</feature>
<gene>
    <name evidence="2" type="ORF">DICSQDRAFT_181461</name>
</gene>
<dbReference type="Proteomes" id="UP000053319">
    <property type="component" value="Unassembled WGS sequence"/>
</dbReference>
<dbReference type="GeneID" id="18841015"/>
<organism evidence="2 3">
    <name type="scientific">Dichomitus squalens (strain LYAD-421)</name>
    <name type="common">Western red white-rot fungus</name>
    <dbReference type="NCBI Taxonomy" id="732165"/>
    <lineage>
        <taxon>Eukaryota</taxon>
        <taxon>Fungi</taxon>
        <taxon>Dikarya</taxon>
        <taxon>Basidiomycota</taxon>
        <taxon>Agaricomycotina</taxon>
        <taxon>Agaricomycetes</taxon>
        <taxon>Polyporales</taxon>
        <taxon>Polyporaceae</taxon>
        <taxon>Dichomitus</taxon>
    </lineage>
</organism>